<sequence length="131" mass="15663">MNYRNQYKRQTSFLFNLIHSAYQYSQKAYRKVDEKEDRDYQASLAFAVEANTFATSALVFYHQNELLSHPKYDSFFECFQNYNFEILQTITKKDQHIALLKLKNEQLNDSFSDIEKMVNLILAERSQYSID</sequence>
<dbReference type="AlphaFoldDB" id="A0A1J9TGM4"/>
<gene>
    <name evidence="1" type="ORF">BAU25_01320</name>
</gene>
<dbReference type="EMBL" id="MAOE01000077">
    <property type="protein sequence ID" value="OJD65065.1"/>
    <property type="molecule type" value="Genomic_DNA"/>
</dbReference>
<proteinExistence type="predicted"/>
<name>A0A1J9TGM4_9BACI</name>
<dbReference type="Proteomes" id="UP000181873">
    <property type="component" value="Unassembled WGS sequence"/>
</dbReference>
<evidence type="ECO:0000313" key="2">
    <source>
        <dbReference type="Proteomes" id="UP000181873"/>
    </source>
</evidence>
<dbReference type="RefSeq" id="WP_071758018.1">
    <property type="nucleotide sequence ID" value="NZ_CBCSIO010000037.1"/>
</dbReference>
<organism evidence="1 2">
    <name type="scientific">Bacillus albus</name>
    <dbReference type="NCBI Taxonomy" id="2026189"/>
    <lineage>
        <taxon>Bacteria</taxon>
        <taxon>Bacillati</taxon>
        <taxon>Bacillota</taxon>
        <taxon>Bacilli</taxon>
        <taxon>Bacillales</taxon>
        <taxon>Bacillaceae</taxon>
        <taxon>Bacillus</taxon>
        <taxon>Bacillus cereus group</taxon>
    </lineage>
</organism>
<comment type="caution">
    <text evidence="1">The sequence shown here is derived from an EMBL/GenBank/DDBJ whole genome shotgun (WGS) entry which is preliminary data.</text>
</comment>
<reference evidence="1 2" key="1">
    <citation type="submission" date="2016-06" db="EMBL/GenBank/DDBJ databases">
        <title>First insights into the genetic diversity and population structure of in the Bacillus cereus group bacteria from diverse marine environments.</title>
        <authorList>
            <person name="Liu Y."/>
            <person name="Lai Q."/>
            <person name="Shao Z."/>
        </authorList>
    </citation>
    <scope>NUCLEOTIDE SEQUENCE [LARGE SCALE GENOMIC DNA]</scope>
    <source>
        <strain evidence="1 2">N35-10-2</strain>
    </source>
</reference>
<evidence type="ECO:0000313" key="1">
    <source>
        <dbReference type="EMBL" id="OJD65065.1"/>
    </source>
</evidence>
<protein>
    <submittedName>
        <fullName evidence="1">Uncharacterized protein</fullName>
    </submittedName>
</protein>
<accession>A0A1J9TGM4</accession>